<dbReference type="EMBL" id="JAUJYO010000010">
    <property type="protein sequence ID" value="KAK1307229.1"/>
    <property type="molecule type" value="Genomic_DNA"/>
</dbReference>
<name>A0AAV9E1V3_ACOCL</name>
<dbReference type="InterPro" id="IPR044861">
    <property type="entry name" value="IPNS-like_FE2OG_OXY"/>
</dbReference>
<keyword evidence="3 5" id="KW-0560">Oxidoreductase</keyword>
<protein>
    <submittedName>
        <fullName evidence="7">Gibberellin 20 oxidase 1</fullName>
    </submittedName>
</protein>
<dbReference type="InterPro" id="IPR027443">
    <property type="entry name" value="IPNS-like_sf"/>
</dbReference>
<dbReference type="InterPro" id="IPR026992">
    <property type="entry name" value="DIOX_N"/>
</dbReference>
<dbReference type="SUPFAM" id="SSF51197">
    <property type="entry name" value="Clavaminate synthase-like"/>
    <property type="match status" value="1"/>
</dbReference>
<organism evidence="7 8">
    <name type="scientific">Acorus calamus</name>
    <name type="common">Sweet flag</name>
    <dbReference type="NCBI Taxonomy" id="4465"/>
    <lineage>
        <taxon>Eukaryota</taxon>
        <taxon>Viridiplantae</taxon>
        <taxon>Streptophyta</taxon>
        <taxon>Embryophyta</taxon>
        <taxon>Tracheophyta</taxon>
        <taxon>Spermatophyta</taxon>
        <taxon>Magnoliopsida</taxon>
        <taxon>Liliopsida</taxon>
        <taxon>Acoraceae</taxon>
        <taxon>Acorus</taxon>
    </lineage>
</organism>
<dbReference type="GO" id="GO:0016491">
    <property type="term" value="F:oxidoreductase activity"/>
    <property type="evidence" value="ECO:0007669"/>
    <property type="project" value="UniProtKB-KW"/>
</dbReference>
<evidence type="ECO:0000313" key="7">
    <source>
        <dbReference type="EMBL" id="KAK1307229.1"/>
    </source>
</evidence>
<dbReference type="Pfam" id="PF03171">
    <property type="entry name" value="2OG-FeII_Oxy"/>
    <property type="match status" value="1"/>
</dbReference>
<feature type="domain" description="Fe2OG dioxygenase" evidence="6">
    <location>
        <begin position="159"/>
        <end position="259"/>
    </location>
</feature>
<comment type="cofactor">
    <cofactor evidence="1">
        <name>L-ascorbate</name>
        <dbReference type="ChEBI" id="CHEBI:38290"/>
    </cofactor>
</comment>
<evidence type="ECO:0000256" key="1">
    <source>
        <dbReference type="ARBA" id="ARBA00001961"/>
    </source>
</evidence>
<dbReference type="Proteomes" id="UP001180020">
    <property type="component" value="Unassembled WGS sequence"/>
</dbReference>
<dbReference type="InterPro" id="IPR050231">
    <property type="entry name" value="Iron_ascorbate_oxido_reductase"/>
</dbReference>
<proteinExistence type="inferred from homology"/>
<dbReference type="GO" id="GO:0046872">
    <property type="term" value="F:metal ion binding"/>
    <property type="evidence" value="ECO:0007669"/>
    <property type="project" value="UniProtKB-KW"/>
</dbReference>
<accession>A0AAV9E1V3</accession>
<evidence type="ECO:0000256" key="4">
    <source>
        <dbReference type="ARBA" id="ARBA00023004"/>
    </source>
</evidence>
<dbReference type="PROSITE" id="PS51471">
    <property type="entry name" value="FE2OG_OXY"/>
    <property type="match status" value="1"/>
</dbReference>
<evidence type="ECO:0000259" key="6">
    <source>
        <dbReference type="PROSITE" id="PS51471"/>
    </source>
</evidence>
<dbReference type="Pfam" id="PF14226">
    <property type="entry name" value="DIOX_N"/>
    <property type="match status" value="1"/>
</dbReference>
<dbReference type="Gene3D" id="2.60.120.330">
    <property type="entry name" value="B-lactam Antibiotic, Isopenicillin N Synthase, Chain"/>
    <property type="match status" value="2"/>
</dbReference>
<reference evidence="7" key="2">
    <citation type="submission" date="2023-06" db="EMBL/GenBank/DDBJ databases">
        <authorList>
            <person name="Ma L."/>
            <person name="Liu K.-W."/>
            <person name="Li Z."/>
            <person name="Hsiao Y.-Y."/>
            <person name="Qi Y."/>
            <person name="Fu T."/>
            <person name="Tang G."/>
            <person name="Zhang D."/>
            <person name="Sun W.-H."/>
            <person name="Liu D.-K."/>
            <person name="Li Y."/>
            <person name="Chen G.-Z."/>
            <person name="Liu X.-D."/>
            <person name="Liao X.-Y."/>
            <person name="Jiang Y.-T."/>
            <person name="Yu X."/>
            <person name="Hao Y."/>
            <person name="Huang J."/>
            <person name="Zhao X.-W."/>
            <person name="Ke S."/>
            <person name="Chen Y.-Y."/>
            <person name="Wu W.-L."/>
            <person name="Hsu J.-L."/>
            <person name="Lin Y.-F."/>
            <person name="Huang M.-D."/>
            <person name="Li C.-Y."/>
            <person name="Huang L."/>
            <person name="Wang Z.-W."/>
            <person name="Zhao X."/>
            <person name="Zhong W.-Y."/>
            <person name="Peng D.-H."/>
            <person name="Ahmad S."/>
            <person name="Lan S."/>
            <person name="Zhang J.-S."/>
            <person name="Tsai W.-C."/>
            <person name="Van De Peer Y."/>
            <person name="Liu Z.-J."/>
        </authorList>
    </citation>
    <scope>NUCLEOTIDE SEQUENCE</scope>
    <source>
        <strain evidence="7">CP</strain>
        <tissue evidence="7">Leaves</tissue>
    </source>
</reference>
<keyword evidence="8" id="KW-1185">Reference proteome</keyword>
<dbReference type="AlphaFoldDB" id="A0AAV9E1V3"/>
<comment type="caution">
    <text evidence="7">The sequence shown here is derived from an EMBL/GenBank/DDBJ whole genome shotgun (WGS) entry which is preliminary data.</text>
</comment>
<evidence type="ECO:0000313" key="8">
    <source>
        <dbReference type="Proteomes" id="UP001180020"/>
    </source>
</evidence>
<dbReference type="PANTHER" id="PTHR47990">
    <property type="entry name" value="2-OXOGLUTARATE (2OG) AND FE(II)-DEPENDENT OXYGENASE SUPERFAMILY PROTEIN-RELATED"/>
    <property type="match status" value="1"/>
</dbReference>
<evidence type="ECO:0000256" key="2">
    <source>
        <dbReference type="ARBA" id="ARBA00022723"/>
    </source>
</evidence>
<comment type="similarity">
    <text evidence="5">Belongs to the iron/ascorbate-dependent oxidoreductase family.</text>
</comment>
<keyword evidence="2 5" id="KW-0479">Metal-binding</keyword>
<dbReference type="InterPro" id="IPR005123">
    <property type="entry name" value="Oxoglu/Fe-dep_dioxygenase_dom"/>
</dbReference>
<reference evidence="7" key="1">
    <citation type="journal article" date="2023" name="Nat. Commun.">
        <title>Diploid and tetraploid genomes of Acorus and the evolution of monocots.</title>
        <authorList>
            <person name="Ma L."/>
            <person name="Liu K.W."/>
            <person name="Li Z."/>
            <person name="Hsiao Y.Y."/>
            <person name="Qi Y."/>
            <person name="Fu T."/>
            <person name="Tang G.D."/>
            <person name="Zhang D."/>
            <person name="Sun W.H."/>
            <person name="Liu D.K."/>
            <person name="Li Y."/>
            <person name="Chen G.Z."/>
            <person name="Liu X.D."/>
            <person name="Liao X.Y."/>
            <person name="Jiang Y.T."/>
            <person name="Yu X."/>
            <person name="Hao Y."/>
            <person name="Huang J."/>
            <person name="Zhao X.W."/>
            <person name="Ke S."/>
            <person name="Chen Y.Y."/>
            <person name="Wu W.L."/>
            <person name="Hsu J.L."/>
            <person name="Lin Y.F."/>
            <person name="Huang M.D."/>
            <person name="Li C.Y."/>
            <person name="Huang L."/>
            <person name="Wang Z.W."/>
            <person name="Zhao X."/>
            <person name="Zhong W.Y."/>
            <person name="Peng D.H."/>
            <person name="Ahmad S."/>
            <person name="Lan S."/>
            <person name="Zhang J.S."/>
            <person name="Tsai W.C."/>
            <person name="Van de Peer Y."/>
            <person name="Liu Z.J."/>
        </authorList>
    </citation>
    <scope>NUCLEOTIDE SEQUENCE</scope>
    <source>
        <strain evidence="7">CP</strain>
    </source>
</reference>
<evidence type="ECO:0000256" key="5">
    <source>
        <dbReference type="RuleBase" id="RU003682"/>
    </source>
</evidence>
<sequence length="309" mass="35157">MDLEAQHVETLSSTHNKLQVKDFIWSENEWPTVAHDDFDSGDDIPIISLSNRSRNNDECYEKACEDMVTTCERWGFVRVVDHGVAAETVENMKRRCSEMFDLPMEMKMKGARSTCMPLGYSANYMNAMDGLGMVILDMLAHGLGLPHDFFTKNFNKEKESTMIRVNRYPPCPLPERCLGLGSHSDPHALTILLQDNVGGLQVQKGEGVWVGVRPIPNSFIINIGDTLEAWSNGRLKSVVHRAVVNRERKRLSIAYFMSPASDTVIDCPLELVRDGYRKYKPFTWSDFRSQLLLQRRVVGKTALLRYLLP</sequence>
<keyword evidence="4 5" id="KW-0408">Iron</keyword>
<evidence type="ECO:0000256" key="3">
    <source>
        <dbReference type="ARBA" id="ARBA00023002"/>
    </source>
</evidence>
<gene>
    <name evidence="7" type="primary">GA20OX1</name>
    <name evidence="7" type="ORF">QJS10_CPA10g00985</name>
</gene>